<evidence type="ECO:0000256" key="1">
    <source>
        <dbReference type="SAM" id="Phobius"/>
    </source>
</evidence>
<evidence type="ECO:0000313" key="2">
    <source>
        <dbReference type="EMBL" id="OGD23965.1"/>
    </source>
</evidence>
<proteinExistence type="predicted"/>
<keyword evidence="1" id="KW-1133">Transmembrane helix</keyword>
<name>A0A1F5B003_9BACT</name>
<dbReference type="Proteomes" id="UP000176639">
    <property type="component" value="Unassembled WGS sequence"/>
</dbReference>
<protein>
    <recommendedName>
        <fullName evidence="4">DNA-directed RNA polymerase subunit beta</fullName>
    </recommendedName>
</protein>
<accession>A0A1F5B003</accession>
<dbReference type="EMBL" id="MEYI01000021">
    <property type="protein sequence ID" value="OGD23965.1"/>
    <property type="molecule type" value="Genomic_DNA"/>
</dbReference>
<feature type="transmembrane region" description="Helical" evidence="1">
    <location>
        <begin position="20"/>
        <end position="41"/>
    </location>
</feature>
<evidence type="ECO:0008006" key="4">
    <source>
        <dbReference type="Google" id="ProtNLM"/>
    </source>
</evidence>
<reference evidence="2 3" key="1">
    <citation type="journal article" date="2016" name="Nat. Commun.">
        <title>Thousands of microbial genomes shed light on interconnected biogeochemical processes in an aquifer system.</title>
        <authorList>
            <person name="Anantharaman K."/>
            <person name="Brown C.T."/>
            <person name="Hug L.A."/>
            <person name="Sharon I."/>
            <person name="Castelle C.J."/>
            <person name="Probst A.J."/>
            <person name="Thomas B.C."/>
            <person name="Singh A."/>
            <person name="Wilkins M.J."/>
            <person name="Karaoz U."/>
            <person name="Brodie E.L."/>
            <person name="Williams K.H."/>
            <person name="Hubbard S.S."/>
            <person name="Banfield J.F."/>
        </authorList>
    </citation>
    <scope>NUCLEOTIDE SEQUENCE [LARGE SCALE GENOMIC DNA]</scope>
</reference>
<keyword evidence="1" id="KW-0472">Membrane</keyword>
<gene>
    <name evidence="2" type="ORF">A2Z10_02815</name>
</gene>
<dbReference type="AlphaFoldDB" id="A0A1F5B003"/>
<keyword evidence="1" id="KW-0812">Transmembrane</keyword>
<sequence length="59" mass="6851">MEPQEQPQQNKKRVMKIIKIGVIIFVLFFIVGYVSGTLVSYEEKWFGAGPTFWDALKPF</sequence>
<comment type="caution">
    <text evidence="2">The sequence shown here is derived from an EMBL/GenBank/DDBJ whole genome shotgun (WGS) entry which is preliminary data.</text>
</comment>
<organism evidence="2 3">
    <name type="scientific">Candidatus Azambacteria bacterium RBG_16_47_10</name>
    <dbReference type="NCBI Taxonomy" id="1797292"/>
    <lineage>
        <taxon>Bacteria</taxon>
        <taxon>Candidatus Azamiibacteriota</taxon>
    </lineage>
</organism>
<evidence type="ECO:0000313" key="3">
    <source>
        <dbReference type="Proteomes" id="UP000176639"/>
    </source>
</evidence>